<keyword evidence="4" id="KW-1003">Cell membrane</keyword>
<comment type="subcellular location">
    <subcellularLocation>
        <location evidence="1">Cell inner membrane</location>
        <topology evidence="1">Single-pass membrane protein</topology>
        <orientation evidence="1">Periplasmic side</orientation>
    </subcellularLocation>
</comment>
<feature type="transmembrane region" description="Helical" evidence="10">
    <location>
        <begin position="24"/>
        <end position="47"/>
    </location>
</feature>
<keyword evidence="5" id="KW-0997">Cell inner membrane</keyword>
<keyword evidence="7" id="KW-0653">Protein transport</keyword>
<dbReference type="Proteomes" id="UP000664369">
    <property type="component" value="Unassembled WGS sequence"/>
</dbReference>
<evidence type="ECO:0000256" key="1">
    <source>
        <dbReference type="ARBA" id="ARBA00004383"/>
    </source>
</evidence>
<evidence type="ECO:0000256" key="2">
    <source>
        <dbReference type="ARBA" id="ARBA00006555"/>
    </source>
</evidence>
<accession>A0ABS3QLE4</accession>
<dbReference type="InterPro" id="IPR006260">
    <property type="entry name" value="TonB/TolA_C"/>
</dbReference>
<evidence type="ECO:0000313" key="13">
    <source>
        <dbReference type="Proteomes" id="UP000664369"/>
    </source>
</evidence>
<sequence length="310" mass="33477">MLLYVLPLAAHALGDDIVTDILKGLLLLVVGGVLATAGVAKLIALFIKTLQKQEAPAMPAPAPATTPGQIVWPTAVPTSRASRFRWVLVARVALLAVLPNLFWLYLSLSLLAFPFHLLSTERLLPNELLVGGLYALPSVVLAGWLWRNQRPSMALGIVLSSVLLATSLLAFAAGQRSKEATAEKAIIDATPLPSGPDATRVLDQADQMPTFPGGADSLWASLHRRVRYPELLRADQISGRVRLRYVVGIDGRVYSPEVTQGLGGGAFDDEALRAVQELTFEPARQNGEIVAVYDTISVMFRKPLPAHKAW</sequence>
<evidence type="ECO:0000256" key="9">
    <source>
        <dbReference type="ARBA" id="ARBA00023136"/>
    </source>
</evidence>
<evidence type="ECO:0000256" key="7">
    <source>
        <dbReference type="ARBA" id="ARBA00022927"/>
    </source>
</evidence>
<dbReference type="EMBL" id="JAGETZ010000014">
    <property type="protein sequence ID" value="MBO2012047.1"/>
    <property type="molecule type" value="Genomic_DNA"/>
</dbReference>
<dbReference type="RefSeq" id="WP_208177810.1">
    <property type="nucleotide sequence ID" value="NZ_JAGETZ010000014.1"/>
</dbReference>
<evidence type="ECO:0000256" key="8">
    <source>
        <dbReference type="ARBA" id="ARBA00022989"/>
    </source>
</evidence>
<reference evidence="12 13" key="1">
    <citation type="submission" date="2021-03" db="EMBL/GenBank/DDBJ databases">
        <authorList>
            <person name="Kim M.K."/>
        </authorList>
    </citation>
    <scope>NUCLEOTIDE SEQUENCE [LARGE SCALE GENOMIC DNA]</scope>
    <source>
        <strain evidence="12 13">BT442</strain>
    </source>
</reference>
<comment type="similarity">
    <text evidence="2">Belongs to the TonB family.</text>
</comment>
<feature type="transmembrane region" description="Helical" evidence="10">
    <location>
        <begin position="128"/>
        <end position="146"/>
    </location>
</feature>
<feature type="transmembrane region" description="Helical" evidence="10">
    <location>
        <begin position="153"/>
        <end position="174"/>
    </location>
</feature>
<gene>
    <name evidence="12" type="ORF">J4E00_23480</name>
</gene>
<dbReference type="NCBIfam" id="TIGR01352">
    <property type="entry name" value="tonB_Cterm"/>
    <property type="match status" value="1"/>
</dbReference>
<name>A0ABS3QLE4_9BACT</name>
<dbReference type="PANTHER" id="PTHR33446:SF2">
    <property type="entry name" value="PROTEIN TONB"/>
    <property type="match status" value="1"/>
</dbReference>
<protein>
    <submittedName>
        <fullName evidence="12">Energy transducer TonB</fullName>
    </submittedName>
</protein>
<feature type="domain" description="TonB C-terminal" evidence="11">
    <location>
        <begin position="213"/>
        <end position="309"/>
    </location>
</feature>
<proteinExistence type="inferred from homology"/>
<keyword evidence="3" id="KW-0813">Transport</keyword>
<dbReference type="InterPro" id="IPR051045">
    <property type="entry name" value="TonB-dependent_transducer"/>
</dbReference>
<evidence type="ECO:0000256" key="10">
    <source>
        <dbReference type="SAM" id="Phobius"/>
    </source>
</evidence>
<evidence type="ECO:0000256" key="4">
    <source>
        <dbReference type="ARBA" id="ARBA00022475"/>
    </source>
</evidence>
<dbReference type="PROSITE" id="PS52015">
    <property type="entry name" value="TONB_CTD"/>
    <property type="match status" value="1"/>
</dbReference>
<keyword evidence="9 10" id="KW-0472">Membrane</keyword>
<evidence type="ECO:0000256" key="3">
    <source>
        <dbReference type="ARBA" id="ARBA00022448"/>
    </source>
</evidence>
<evidence type="ECO:0000256" key="6">
    <source>
        <dbReference type="ARBA" id="ARBA00022692"/>
    </source>
</evidence>
<comment type="caution">
    <text evidence="12">The sequence shown here is derived from an EMBL/GenBank/DDBJ whole genome shotgun (WGS) entry which is preliminary data.</text>
</comment>
<evidence type="ECO:0000256" key="5">
    <source>
        <dbReference type="ARBA" id="ARBA00022519"/>
    </source>
</evidence>
<dbReference type="InterPro" id="IPR037682">
    <property type="entry name" value="TonB_C"/>
</dbReference>
<dbReference type="Pfam" id="PF03544">
    <property type="entry name" value="TonB_C"/>
    <property type="match status" value="1"/>
</dbReference>
<dbReference type="PANTHER" id="PTHR33446">
    <property type="entry name" value="PROTEIN TONB-RELATED"/>
    <property type="match status" value="1"/>
</dbReference>
<dbReference type="SUPFAM" id="SSF74653">
    <property type="entry name" value="TolA/TonB C-terminal domain"/>
    <property type="match status" value="1"/>
</dbReference>
<evidence type="ECO:0000313" key="12">
    <source>
        <dbReference type="EMBL" id="MBO2012047.1"/>
    </source>
</evidence>
<organism evidence="12 13">
    <name type="scientific">Hymenobacter negativus</name>
    <dbReference type="NCBI Taxonomy" id="2795026"/>
    <lineage>
        <taxon>Bacteria</taxon>
        <taxon>Pseudomonadati</taxon>
        <taxon>Bacteroidota</taxon>
        <taxon>Cytophagia</taxon>
        <taxon>Cytophagales</taxon>
        <taxon>Hymenobacteraceae</taxon>
        <taxon>Hymenobacter</taxon>
    </lineage>
</organism>
<keyword evidence="6 10" id="KW-0812">Transmembrane</keyword>
<dbReference type="Gene3D" id="3.30.1150.10">
    <property type="match status" value="1"/>
</dbReference>
<feature type="transmembrane region" description="Helical" evidence="10">
    <location>
        <begin position="88"/>
        <end position="108"/>
    </location>
</feature>
<evidence type="ECO:0000259" key="11">
    <source>
        <dbReference type="PROSITE" id="PS52015"/>
    </source>
</evidence>
<keyword evidence="13" id="KW-1185">Reference proteome</keyword>
<keyword evidence="8 10" id="KW-1133">Transmembrane helix</keyword>